<dbReference type="InterPro" id="IPR011639">
    <property type="entry name" value="MethylTrfase_TaqI-like_dom"/>
</dbReference>
<evidence type="ECO:0000259" key="1">
    <source>
        <dbReference type="Pfam" id="PF07669"/>
    </source>
</evidence>
<gene>
    <name evidence="2" type="ORF">HMPREF0542_10660</name>
</gene>
<dbReference type="Gene3D" id="3.40.50.150">
    <property type="entry name" value="Vaccinia Virus protein VP39"/>
    <property type="match status" value="1"/>
</dbReference>
<comment type="caution">
    <text evidence="2">The sequence shown here is derived from an EMBL/GenBank/DDBJ whole genome shotgun (WGS) entry which is preliminary data.</text>
</comment>
<evidence type="ECO:0000313" key="2">
    <source>
        <dbReference type="EMBL" id="EFZ35209.1"/>
    </source>
</evidence>
<dbReference type="PANTHER" id="PTHR18895">
    <property type="entry name" value="HEMK METHYLTRANSFERASE"/>
    <property type="match status" value="1"/>
</dbReference>
<dbReference type="AlphaFoldDB" id="E7FP33"/>
<protein>
    <recommendedName>
        <fullName evidence="1">Type II methyltransferase M.TaqI-like domain-containing protein</fullName>
    </recommendedName>
</protein>
<dbReference type="PANTHER" id="PTHR18895:SF74">
    <property type="entry name" value="MTRF1L RELEASE FACTOR GLUTAMINE METHYLTRANSFERASE"/>
    <property type="match status" value="1"/>
</dbReference>
<dbReference type="InterPro" id="IPR029063">
    <property type="entry name" value="SAM-dependent_MTases_sf"/>
</dbReference>
<dbReference type="GO" id="GO:0006304">
    <property type="term" value="P:DNA modification"/>
    <property type="evidence" value="ECO:0007669"/>
    <property type="project" value="InterPro"/>
</dbReference>
<accession>E7FP33</accession>
<dbReference type="InterPro" id="IPR002052">
    <property type="entry name" value="DNA_methylase_N6_adenine_CS"/>
</dbReference>
<name>E7FP33_9LACO</name>
<dbReference type="PATRIC" id="fig|525362.12.peg.221"/>
<dbReference type="GO" id="GO:0009007">
    <property type="term" value="F:site-specific DNA-methyltransferase (adenine-specific) activity"/>
    <property type="evidence" value="ECO:0007669"/>
    <property type="project" value="UniProtKB-EC"/>
</dbReference>
<dbReference type="EMBL" id="ACGS02000026">
    <property type="protein sequence ID" value="EFZ35209.1"/>
    <property type="molecule type" value="Genomic_DNA"/>
</dbReference>
<dbReference type="RefSeq" id="WP_003698764.1">
    <property type="nucleotide sequence ID" value="NZ_GL833109.1"/>
</dbReference>
<sequence>MKLKAEFKLSDVFAAIDGKFDIIVSNPPYIAESEKKYMDKSVLEHEPTLALFAENNGLAIYQKICRQLKDHLKNDGSLYLEIGFLQGKAVVEMFEKAYPKAEVTLKKDESGHDRMVRVRF</sequence>
<dbReference type="Proteomes" id="UP000004099">
    <property type="component" value="Unassembled WGS sequence"/>
</dbReference>
<dbReference type="PROSITE" id="PS00092">
    <property type="entry name" value="N6_MTASE"/>
    <property type="match status" value="1"/>
</dbReference>
<dbReference type="GO" id="GO:0003676">
    <property type="term" value="F:nucleic acid binding"/>
    <property type="evidence" value="ECO:0007669"/>
    <property type="project" value="InterPro"/>
</dbReference>
<reference evidence="2 3" key="1">
    <citation type="submission" date="2011-01" db="EMBL/GenBank/DDBJ databases">
        <authorList>
            <person name="Muzny D."/>
            <person name="Qin X."/>
            <person name="Buhay C."/>
            <person name="Dugan-Rocha S."/>
            <person name="Ding Y."/>
            <person name="Chen G."/>
            <person name="Hawes A."/>
            <person name="Holder M."/>
            <person name="Jhangiani S."/>
            <person name="Johnson A."/>
            <person name="Khan Z."/>
            <person name="Li Z."/>
            <person name="Liu W."/>
            <person name="Liu X."/>
            <person name="Perez L."/>
            <person name="Shen H."/>
            <person name="Wang Q."/>
            <person name="Watt J."/>
            <person name="Xi L."/>
            <person name="Xin Y."/>
            <person name="Zhou J."/>
            <person name="Deng J."/>
            <person name="Jiang H."/>
            <person name="Liu Y."/>
            <person name="Qu J."/>
            <person name="Song X.-Z."/>
            <person name="Zhang L."/>
            <person name="Villasana D."/>
            <person name="Johnson A."/>
            <person name="Liu J."/>
            <person name="Liyanage D."/>
            <person name="Lorensuhewa L."/>
            <person name="Robinson T."/>
            <person name="Song A."/>
            <person name="Song B.-B."/>
            <person name="Dinh H."/>
            <person name="Thornton R."/>
            <person name="Coyle M."/>
            <person name="Francisco L."/>
            <person name="Jackson L."/>
            <person name="Javaid M."/>
            <person name="Korchina V."/>
            <person name="Kovar C."/>
            <person name="Mata R."/>
            <person name="Mathew T."/>
            <person name="Ngo R."/>
            <person name="Nguyen L."/>
            <person name="Nguyen N."/>
            <person name="Okwuonu G."/>
            <person name="Ongeri F."/>
            <person name="Pham C."/>
            <person name="Simmons D."/>
            <person name="Wilczek-Boney K."/>
            <person name="Hale W."/>
            <person name="Jakkamsetti A."/>
            <person name="Pham P."/>
            <person name="Ruth R."/>
            <person name="San Lucas F."/>
            <person name="Warren J."/>
            <person name="Zhang J."/>
            <person name="Zhao Z."/>
            <person name="Zhou C."/>
            <person name="Zhu D."/>
            <person name="Lee S."/>
            <person name="Bess C."/>
            <person name="Blankenburg K."/>
            <person name="Forbes L."/>
            <person name="Fu Q."/>
            <person name="Gubbala S."/>
            <person name="Hirani K."/>
            <person name="Jayaseelan J.C."/>
            <person name="Lara F."/>
            <person name="Munidasa M."/>
            <person name="Palculict T."/>
            <person name="Patil S."/>
            <person name="Pu L.-L."/>
            <person name="Saada N."/>
            <person name="Tang L."/>
            <person name="Weissenberger G."/>
            <person name="Zhu Y."/>
            <person name="Hemphill L."/>
            <person name="Shang Y."/>
            <person name="Youmans B."/>
            <person name="Ayvaz T."/>
            <person name="Ross M."/>
            <person name="Santibanez J."/>
            <person name="Aqrawi P."/>
            <person name="Gross S."/>
            <person name="Joshi V."/>
            <person name="Fowler G."/>
            <person name="Nazareth L."/>
            <person name="Reid J."/>
            <person name="Worley K."/>
            <person name="Petrosino J."/>
            <person name="Highlander S."/>
            <person name="Gibbs R."/>
        </authorList>
    </citation>
    <scope>NUCLEOTIDE SEQUENCE [LARGE SCALE GENOMIC DNA]</scope>
    <source>
        <strain evidence="2 3">ATCC 25644</strain>
    </source>
</reference>
<proteinExistence type="predicted"/>
<dbReference type="SUPFAM" id="SSF53335">
    <property type="entry name" value="S-adenosyl-L-methionine-dependent methyltransferases"/>
    <property type="match status" value="1"/>
</dbReference>
<dbReference type="Pfam" id="PF07669">
    <property type="entry name" value="Eco57I"/>
    <property type="match status" value="1"/>
</dbReference>
<organism evidence="2 3">
    <name type="scientific">Ligilactobacillus ruminis ATCC 25644</name>
    <dbReference type="NCBI Taxonomy" id="525362"/>
    <lineage>
        <taxon>Bacteria</taxon>
        <taxon>Bacillati</taxon>
        <taxon>Bacillota</taxon>
        <taxon>Bacilli</taxon>
        <taxon>Lactobacillales</taxon>
        <taxon>Lactobacillaceae</taxon>
        <taxon>Ligilactobacillus</taxon>
    </lineage>
</organism>
<dbReference type="GO" id="GO:0032259">
    <property type="term" value="P:methylation"/>
    <property type="evidence" value="ECO:0007669"/>
    <property type="project" value="InterPro"/>
</dbReference>
<dbReference type="HOGENOM" id="CLU_018398_8_0_9"/>
<feature type="domain" description="Type II methyltransferase M.TaqI-like" evidence="1">
    <location>
        <begin position="10"/>
        <end position="44"/>
    </location>
</feature>
<evidence type="ECO:0000313" key="3">
    <source>
        <dbReference type="Proteomes" id="UP000004099"/>
    </source>
</evidence>
<dbReference type="InterPro" id="IPR050320">
    <property type="entry name" value="N5-glutamine_MTase"/>
</dbReference>